<accession>K3XUB8</accession>
<reference evidence="2" key="1">
    <citation type="journal article" date="2012" name="Nat. Biotechnol.">
        <title>Reference genome sequence of the model plant Setaria.</title>
        <authorList>
            <person name="Bennetzen J.L."/>
            <person name="Schmutz J."/>
            <person name="Wang H."/>
            <person name="Percifield R."/>
            <person name="Hawkins J."/>
            <person name="Pontaroli A.C."/>
            <person name="Estep M."/>
            <person name="Feng L."/>
            <person name="Vaughn J.N."/>
            <person name="Grimwood J."/>
            <person name="Jenkins J."/>
            <person name="Barry K."/>
            <person name="Lindquist E."/>
            <person name="Hellsten U."/>
            <person name="Deshpande S."/>
            <person name="Wang X."/>
            <person name="Wu X."/>
            <person name="Mitros T."/>
            <person name="Triplett J."/>
            <person name="Yang X."/>
            <person name="Ye C.Y."/>
            <person name="Mauro-Herrera M."/>
            <person name="Wang L."/>
            <person name="Li P."/>
            <person name="Sharma M."/>
            <person name="Sharma R."/>
            <person name="Ronald P.C."/>
            <person name="Panaud O."/>
            <person name="Kellogg E.A."/>
            <person name="Brutnell T.P."/>
            <person name="Doust A.N."/>
            <person name="Tuskan G.A."/>
            <person name="Rokhsar D."/>
            <person name="Devos K.M."/>
        </authorList>
    </citation>
    <scope>NUCLEOTIDE SEQUENCE [LARGE SCALE GENOMIC DNA]</scope>
    <source>
        <strain evidence="2">cv. Yugu1</strain>
    </source>
</reference>
<dbReference type="EMBL" id="AGNK02003053">
    <property type="status" value="NOT_ANNOTATED_CDS"/>
    <property type="molecule type" value="Genomic_DNA"/>
</dbReference>
<dbReference type="EnsemblPlants" id="KQL05297">
    <property type="protein sequence ID" value="KQL05297"/>
    <property type="gene ID" value="SETIT_005525mg"/>
</dbReference>
<protein>
    <submittedName>
        <fullName evidence="1">Uncharacterized protein</fullName>
    </submittedName>
</protein>
<organism evidence="1 2">
    <name type="scientific">Setaria italica</name>
    <name type="common">Foxtail millet</name>
    <name type="synonym">Panicum italicum</name>
    <dbReference type="NCBI Taxonomy" id="4555"/>
    <lineage>
        <taxon>Eukaryota</taxon>
        <taxon>Viridiplantae</taxon>
        <taxon>Streptophyta</taxon>
        <taxon>Embryophyta</taxon>
        <taxon>Tracheophyta</taxon>
        <taxon>Spermatophyta</taxon>
        <taxon>Magnoliopsida</taxon>
        <taxon>Liliopsida</taxon>
        <taxon>Poales</taxon>
        <taxon>Poaceae</taxon>
        <taxon>PACMAD clade</taxon>
        <taxon>Panicoideae</taxon>
        <taxon>Panicodae</taxon>
        <taxon>Paniceae</taxon>
        <taxon>Cenchrinae</taxon>
        <taxon>Setaria</taxon>
    </lineage>
</organism>
<dbReference type="HOGENOM" id="CLU_2780665_0_0_1"/>
<dbReference type="AlphaFoldDB" id="K3XUB8"/>
<keyword evidence="2" id="KW-1185">Reference proteome</keyword>
<dbReference type="Proteomes" id="UP000004995">
    <property type="component" value="Unassembled WGS sequence"/>
</dbReference>
<name>K3XUB8_SETIT</name>
<sequence length="69" mass="8025">MDCSLLDAVFYWSQKIERGRWKWWSSSARSVVLDARQQAGGGGKWQPERREEKLSVEGKPQTLLKFIGR</sequence>
<dbReference type="InParanoid" id="K3XUB8"/>
<dbReference type="Gramene" id="KQL05297">
    <property type="protein sequence ID" value="KQL05297"/>
    <property type="gene ID" value="SETIT_005525mg"/>
</dbReference>
<evidence type="ECO:0000313" key="1">
    <source>
        <dbReference type="EnsemblPlants" id="KQL05297"/>
    </source>
</evidence>
<evidence type="ECO:0000313" key="2">
    <source>
        <dbReference type="Proteomes" id="UP000004995"/>
    </source>
</evidence>
<proteinExistence type="predicted"/>
<reference evidence="1" key="2">
    <citation type="submission" date="2018-08" db="UniProtKB">
        <authorList>
            <consortium name="EnsemblPlants"/>
        </authorList>
    </citation>
    <scope>IDENTIFICATION</scope>
    <source>
        <strain evidence="1">Yugu1</strain>
    </source>
</reference>